<accession>A0A183T358</accession>
<protein>
    <submittedName>
        <fullName evidence="1 3">Uncharacterized protein</fullName>
    </submittedName>
</protein>
<dbReference type="EMBL" id="UYSU01036163">
    <property type="protein sequence ID" value="VDL97291.1"/>
    <property type="molecule type" value="Genomic_DNA"/>
</dbReference>
<dbReference type="WBParaSite" id="SSLN_0001132901-mRNA-1">
    <property type="protein sequence ID" value="SSLN_0001132901-mRNA-1"/>
    <property type="gene ID" value="SSLN_0001132901"/>
</dbReference>
<evidence type="ECO:0000313" key="3">
    <source>
        <dbReference type="WBParaSite" id="SSLN_0001132901-mRNA-1"/>
    </source>
</evidence>
<name>A0A183T358_SCHSO</name>
<sequence length="85" mass="9475">MEMTKPYLGDDEAMIRPSVGTRDRFCHQHVLLVMPPDEDIIQQVSVSQPGVHPGRLLPHREAEDDVGQDQAVLCAVSEVEKTIVI</sequence>
<dbReference type="OrthoDB" id="6304733at2759"/>
<dbReference type="Proteomes" id="UP000275846">
    <property type="component" value="Unassembled WGS sequence"/>
</dbReference>
<reference evidence="1 2" key="2">
    <citation type="submission" date="2018-11" db="EMBL/GenBank/DDBJ databases">
        <authorList>
            <consortium name="Pathogen Informatics"/>
        </authorList>
    </citation>
    <scope>NUCLEOTIDE SEQUENCE [LARGE SCALE GENOMIC DNA]</scope>
    <source>
        <strain evidence="1 2">NST_G2</strain>
    </source>
</reference>
<organism evidence="3">
    <name type="scientific">Schistocephalus solidus</name>
    <name type="common">Tapeworm</name>
    <dbReference type="NCBI Taxonomy" id="70667"/>
    <lineage>
        <taxon>Eukaryota</taxon>
        <taxon>Metazoa</taxon>
        <taxon>Spiralia</taxon>
        <taxon>Lophotrochozoa</taxon>
        <taxon>Platyhelminthes</taxon>
        <taxon>Cestoda</taxon>
        <taxon>Eucestoda</taxon>
        <taxon>Diphyllobothriidea</taxon>
        <taxon>Diphyllobothriidae</taxon>
        <taxon>Schistocephalus</taxon>
    </lineage>
</organism>
<evidence type="ECO:0000313" key="2">
    <source>
        <dbReference type="Proteomes" id="UP000275846"/>
    </source>
</evidence>
<evidence type="ECO:0000313" key="1">
    <source>
        <dbReference type="EMBL" id="VDL97291.1"/>
    </source>
</evidence>
<keyword evidence="2" id="KW-1185">Reference proteome</keyword>
<dbReference type="AlphaFoldDB" id="A0A183T358"/>
<gene>
    <name evidence="1" type="ORF">SSLN_LOCUS10906</name>
</gene>
<proteinExistence type="predicted"/>
<reference evidence="3" key="1">
    <citation type="submission" date="2016-06" db="UniProtKB">
        <authorList>
            <consortium name="WormBaseParasite"/>
        </authorList>
    </citation>
    <scope>IDENTIFICATION</scope>
</reference>